<dbReference type="PANTHER" id="PTHR24220">
    <property type="entry name" value="IMPORT ATP-BINDING PROTEIN"/>
    <property type="match status" value="1"/>
</dbReference>
<protein>
    <submittedName>
        <fullName evidence="5">Lipoprotein releasing system ATP-binding protein</fullName>
    </submittedName>
</protein>
<dbReference type="EMBL" id="AGUD01000306">
    <property type="protein sequence ID" value="EHN09017.1"/>
    <property type="molecule type" value="Genomic_DNA"/>
</dbReference>
<dbReference type="Proteomes" id="UP000005143">
    <property type="component" value="Unassembled WGS sequence"/>
</dbReference>
<dbReference type="InterPro" id="IPR003593">
    <property type="entry name" value="AAA+_ATPase"/>
</dbReference>
<dbReference type="PROSITE" id="PS50893">
    <property type="entry name" value="ABC_TRANSPORTER_2"/>
    <property type="match status" value="1"/>
</dbReference>
<dbReference type="Gene3D" id="3.40.50.300">
    <property type="entry name" value="P-loop containing nucleotide triphosphate hydrolases"/>
    <property type="match status" value="2"/>
</dbReference>
<dbReference type="GO" id="GO:0022857">
    <property type="term" value="F:transmembrane transporter activity"/>
    <property type="evidence" value="ECO:0007669"/>
    <property type="project" value="TreeGrafter"/>
</dbReference>
<proteinExistence type="predicted"/>
<comment type="caution">
    <text evidence="5">The sequence shown here is derived from an EMBL/GenBank/DDBJ whole genome shotgun (WGS) entry which is preliminary data.</text>
</comment>
<evidence type="ECO:0000313" key="5">
    <source>
        <dbReference type="EMBL" id="EHN09017.1"/>
    </source>
</evidence>
<feature type="domain" description="ABC transporter" evidence="4">
    <location>
        <begin position="26"/>
        <end position="201"/>
    </location>
</feature>
<dbReference type="GO" id="GO:0005524">
    <property type="term" value="F:ATP binding"/>
    <property type="evidence" value="ECO:0007669"/>
    <property type="project" value="UniProtKB-KW"/>
</dbReference>
<dbReference type="GO" id="GO:0005886">
    <property type="term" value="C:plasma membrane"/>
    <property type="evidence" value="ECO:0007669"/>
    <property type="project" value="TreeGrafter"/>
</dbReference>
<organism evidence="5 6">
    <name type="scientific">Patulibacter medicamentivorans</name>
    <dbReference type="NCBI Taxonomy" id="1097667"/>
    <lineage>
        <taxon>Bacteria</taxon>
        <taxon>Bacillati</taxon>
        <taxon>Actinomycetota</taxon>
        <taxon>Thermoleophilia</taxon>
        <taxon>Solirubrobacterales</taxon>
        <taxon>Patulibacteraceae</taxon>
        <taxon>Patulibacter</taxon>
    </lineage>
</organism>
<accession>H0EBE1</accession>
<dbReference type="PATRIC" id="fig|1097667.3.peg.4135"/>
<keyword evidence="5" id="KW-0449">Lipoprotein</keyword>
<dbReference type="RefSeq" id="WP_007578886.1">
    <property type="nucleotide sequence ID" value="NZ_AGUD01000306.1"/>
</dbReference>
<dbReference type="AlphaFoldDB" id="H0EBE1"/>
<evidence type="ECO:0000259" key="4">
    <source>
        <dbReference type="PROSITE" id="PS50893"/>
    </source>
</evidence>
<dbReference type="GO" id="GO:0016887">
    <property type="term" value="F:ATP hydrolysis activity"/>
    <property type="evidence" value="ECO:0007669"/>
    <property type="project" value="InterPro"/>
</dbReference>
<keyword evidence="6" id="KW-1185">Reference proteome</keyword>
<dbReference type="SUPFAM" id="SSF52540">
    <property type="entry name" value="P-loop containing nucleoside triphosphate hydrolases"/>
    <property type="match status" value="1"/>
</dbReference>
<dbReference type="PANTHER" id="PTHR24220:SF86">
    <property type="entry name" value="ABC TRANSPORTER ABCH.1"/>
    <property type="match status" value="1"/>
</dbReference>
<evidence type="ECO:0000256" key="1">
    <source>
        <dbReference type="ARBA" id="ARBA00022741"/>
    </source>
</evidence>
<dbReference type="Pfam" id="PF00005">
    <property type="entry name" value="ABC_tran"/>
    <property type="match status" value="1"/>
</dbReference>
<reference evidence="5 6" key="1">
    <citation type="journal article" date="2013" name="Biodegradation">
        <title>Quantitative proteomic analysis of ibuprofen-degrading Patulibacter sp. strain I11.</title>
        <authorList>
            <person name="Almeida B."/>
            <person name="Kjeldal H."/>
            <person name="Lolas I."/>
            <person name="Knudsen A.D."/>
            <person name="Carvalho G."/>
            <person name="Nielsen K.L."/>
            <person name="Barreto Crespo M.T."/>
            <person name="Stensballe A."/>
            <person name="Nielsen J.L."/>
        </authorList>
    </citation>
    <scope>NUCLEOTIDE SEQUENCE [LARGE SCALE GENOMIC DNA]</scope>
    <source>
        <strain evidence="5 6">I11</strain>
    </source>
</reference>
<sequence length="201" mass="21293">MSSLLRAPAQRPVPDAPVWHAAPPPLQLRRVHHRTRATTAGIDGVDLVLGPAELIALQGPPGAGKTTLLRIAAGLQRPDAGRVLVAGEDLNAVGPGRRERLRRHHLALVPSRPDCRSLLGPLQRLEAEIARALALGPTVLLIDEPVGGFDPETGPAVLERLARLRDDEGLTSVVATADGALAARAPRRIRLREGRVVAGDV</sequence>
<evidence type="ECO:0000256" key="3">
    <source>
        <dbReference type="SAM" id="MobiDB-lite"/>
    </source>
</evidence>
<evidence type="ECO:0000256" key="2">
    <source>
        <dbReference type="ARBA" id="ARBA00022840"/>
    </source>
</evidence>
<dbReference type="InterPro" id="IPR015854">
    <property type="entry name" value="ABC_transpr_LolD-like"/>
</dbReference>
<evidence type="ECO:0000313" key="6">
    <source>
        <dbReference type="Proteomes" id="UP000005143"/>
    </source>
</evidence>
<keyword evidence="1" id="KW-0547">Nucleotide-binding</keyword>
<dbReference type="InterPro" id="IPR027417">
    <property type="entry name" value="P-loop_NTPase"/>
</dbReference>
<dbReference type="SMART" id="SM00382">
    <property type="entry name" value="AAA"/>
    <property type="match status" value="1"/>
</dbReference>
<name>H0EBE1_9ACTN</name>
<keyword evidence="2 5" id="KW-0067">ATP-binding</keyword>
<feature type="region of interest" description="Disordered" evidence="3">
    <location>
        <begin position="1"/>
        <end position="20"/>
    </location>
</feature>
<gene>
    <name evidence="5" type="ORF">PAI11_41700</name>
</gene>
<dbReference type="OrthoDB" id="9802264at2"/>
<dbReference type="InterPro" id="IPR003439">
    <property type="entry name" value="ABC_transporter-like_ATP-bd"/>
</dbReference>